<keyword evidence="2" id="KW-1185">Reference proteome</keyword>
<dbReference type="Proteomes" id="UP001526426">
    <property type="component" value="Unassembled WGS sequence"/>
</dbReference>
<gene>
    <name evidence="1" type="ORF">K4A83_06825</name>
</gene>
<dbReference type="EMBL" id="JAIHOM010000025">
    <property type="protein sequence ID" value="MCW6035985.1"/>
    <property type="molecule type" value="Genomic_DNA"/>
</dbReference>
<organism evidence="1 2">
    <name type="scientific">Spirulina subsalsa FACHB-351</name>
    <dbReference type="NCBI Taxonomy" id="234711"/>
    <lineage>
        <taxon>Bacteria</taxon>
        <taxon>Bacillati</taxon>
        <taxon>Cyanobacteriota</taxon>
        <taxon>Cyanophyceae</taxon>
        <taxon>Spirulinales</taxon>
        <taxon>Spirulinaceae</taxon>
        <taxon>Spirulina</taxon>
    </lineage>
</organism>
<evidence type="ECO:0000313" key="1">
    <source>
        <dbReference type="EMBL" id="MCW6035985.1"/>
    </source>
</evidence>
<evidence type="ECO:0000313" key="2">
    <source>
        <dbReference type="Proteomes" id="UP001526426"/>
    </source>
</evidence>
<comment type="caution">
    <text evidence="1">The sequence shown here is derived from an EMBL/GenBank/DDBJ whole genome shotgun (WGS) entry which is preliminary data.</text>
</comment>
<sequence>MFSSEEAPENRCYLGLEIDTLGISAVLQKVGTGEQYHLYWSARNGSSDSRTLSVLPLMAYFSPKVKPTGKSRLSMVVGEMAAEVAKPGEGTLVQQFKPLLNVAVPYYSRKQRQWEPKVYGDLGQSISLYWVQRALQSLLSSLTPAGVKHLYRVGAKGLSGEVLGEMLSNVVAVVVNCPATWGDSYRFNVREVILGAKVVERPDQVIFVEDAIAVLLAHWSQVCQDRQEVHQERLEDPRPYSPDLAPSSTLILQGGITTLELGLVDLPDDLNDLSYRDFTLTSLDYGLQGLYEDIFYQLIYPQWQPEQAFLADLQFEAPQGGTPDHPKRDQALLQVLSFSEGRSLLEMARRVWLILQKQESFSTFLGEQTWGVQRADLIEQILTPFTKQLNQQINLLLSHRDYQEDGLQHPGTKISQILYSGDFFTPLWPFLEPWLRQKFPQARFIQGLHPPDTRPVALGLAQLPQYPQLFDRLRHQYSDFFLLSELLHTFPQKPITLERMLQALEQRGINPKACMWRVLAILEGKLPSGLVPTAHHLLWLTPESQQTLEYQAVMAAPLFRPDGQGNYIPNYQQGRRLRQYLSLVLAGTQQKLADPLSIFLV</sequence>
<reference evidence="1 2" key="1">
    <citation type="submission" date="2021-08" db="EMBL/GenBank/DDBJ databases">
        <title>Draft genome sequence of Spirulina subsalsa with high tolerance to salinity and hype-accumulation of phycocyanin.</title>
        <authorList>
            <person name="Pei H."/>
            <person name="Jiang L."/>
        </authorList>
    </citation>
    <scope>NUCLEOTIDE SEQUENCE [LARGE SCALE GENOMIC DNA]</scope>
    <source>
        <strain evidence="1 2">FACHB-351</strain>
    </source>
</reference>
<accession>A0ABT3L3D4</accession>
<proteinExistence type="predicted"/>
<name>A0ABT3L3D4_9CYAN</name>
<protein>
    <submittedName>
        <fullName evidence="1">Uncharacterized protein</fullName>
    </submittedName>
</protein>
<dbReference type="RefSeq" id="WP_265263713.1">
    <property type="nucleotide sequence ID" value="NZ_JAIHOM010000025.1"/>
</dbReference>